<dbReference type="EMBL" id="LAZR01039448">
    <property type="protein sequence ID" value="KKL16985.1"/>
    <property type="molecule type" value="Genomic_DNA"/>
</dbReference>
<proteinExistence type="predicted"/>
<sequence>MDEQKLTALIAEYDEVGDKDLLMCEIDKLYKPQPDQSRLLTDEEIKTLPVIDRISKSNRPLWLKRCISVAEVQRDLTASIKDAEWR</sequence>
<protein>
    <submittedName>
        <fullName evidence="1">Uncharacterized protein</fullName>
    </submittedName>
</protein>
<gene>
    <name evidence="1" type="ORF">LCGC14_2490080</name>
</gene>
<accession>A0A0F9B5N5</accession>
<dbReference type="AlphaFoldDB" id="A0A0F9B5N5"/>
<name>A0A0F9B5N5_9ZZZZ</name>
<comment type="caution">
    <text evidence="1">The sequence shown here is derived from an EMBL/GenBank/DDBJ whole genome shotgun (WGS) entry which is preliminary data.</text>
</comment>
<reference evidence="1" key="1">
    <citation type="journal article" date="2015" name="Nature">
        <title>Complex archaea that bridge the gap between prokaryotes and eukaryotes.</title>
        <authorList>
            <person name="Spang A."/>
            <person name="Saw J.H."/>
            <person name="Jorgensen S.L."/>
            <person name="Zaremba-Niedzwiedzka K."/>
            <person name="Martijn J."/>
            <person name="Lind A.E."/>
            <person name="van Eijk R."/>
            <person name="Schleper C."/>
            <person name="Guy L."/>
            <person name="Ettema T.J."/>
        </authorList>
    </citation>
    <scope>NUCLEOTIDE SEQUENCE</scope>
</reference>
<organism evidence="1">
    <name type="scientific">marine sediment metagenome</name>
    <dbReference type="NCBI Taxonomy" id="412755"/>
    <lineage>
        <taxon>unclassified sequences</taxon>
        <taxon>metagenomes</taxon>
        <taxon>ecological metagenomes</taxon>
    </lineage>
</organism>
<evidence type="ECO:0000313" key="1">
    <source>
        <dbReference type="EMBL" id="KKL16985.1"/>
    </source>
</evidence>